<organism evidence="2">
    <name type="scientific">Streptomyces sp. NBC_00003</name>
    <dbReference type="NCBI Taxonomy" id="2903608"/>
    <lineage>
        <taxon>Bacteria</taxon>
        <taxon>Bacillati</taxon>
        <taxon>Actinomycetota</taxon>
        <taxon>Actinomycetes</taxon>
        <taxon>Kitasatosporales</taxon>
        <taxon>Streptomycetaceae</taxon>
        <taxon>Streptomyces</taxon>
    </lineage>
</organism>
<evidence type="ECO:0000256" key="1">
    <source>
        <dbReference type="SAM" id="MobiDB-lite"/>
    </source>
</evidence>
<feature type="region of interest" description="Disordered" evidence="1">
    <location>
        <begin position="1"/>
        <end position="20"/>
    </location>
</feature>
<reference evidence="2" key="1">
    <citation type="submission" date="2022-10" db="EMBL/GenBank/DDBJ databases">
        <title>The complete genomes of actinobacterial strains from the NBC collection.</title>
        <authorList>
            <person name="Joergensen T.S."/>
            <person name="Alvarez Arevalo M."/>
            <person name="Sterndorff E.B."/>
            <person name="Faurdal D."/>
            <person name="Vuksanovic O."/>
            <person name="Mourched A.-S."/>
            <person name="Charusanti P."/>
            <person name="Shaw S."/>
            <person name="Blin K."/>
            <person name="Weber T."/>
        </authorList>
    </citation>
    <scope>NUCLEOTIDE SEQUENCE</scope>
    <source>
        <strain evidence="2">NBC_00003</strain>
    </source>
</reference>
<protein>
    <submittedName>
        <fullName evidence="2">Uncharacterized protein</fullName>
    </submittedName>
</protein>
<dbReference type="EMBL" id="CP108318">
    <property type="protein sequence ID" value="WTW59260.1"/>
    <property type="molecule type" value="Genomic_DNA"/>
</dbReference>
<accession>A0AAU2UVS9</accession>
<gene>
    <name evidence="2" type="ORF">OG549_00550</name>
</gene>
<dbReference type="AlphaFoldDB" id="A0AAU2UVS9"/>
<evidence type="ECO:0000313" key="2">
    <source>
        <dbReference type="EMBL" id="WTW59260.1"/>
    </source>
</evidence>
<name>A0AAU2UVS9_9ACTN</name>
<proteinExistence type="predicted"/>
<sequence length="111" mass="11453">MVLSTGGTIGRRVGTGTSFGGSAAVSSGWQNYLGQVDQAAYTPPTSTATPKVRLLIQDTDDTIGALLDFGTSFPLTPAGRTTSGRPAPPVLKISPPVLEDLTVSPGKPRRK</sequence>
<feature type="region of interest" description="Disordered" evidence="1">
    <location>
        <begin position="72"/>
        <end position="111"/>
    </location>
</feature>